<sequence>MSTSINATALPLQGYPGLQLSANRAQLIADCVATLDDNLPWVMSDADIETHCERFIGDVTRMGVWDRLMDAFQSGSHKREILKAAARCHVASYAQGRRYLFSKGHYPLKTGDQSLYLLQRLLPGARTSLLTSHAARLPSVSALSIIVVTIPGTPLRIPMLPACFSSAEGALSEYEAGLLMNLRTEAWMTVGETIESRDEALSEPECALAARQEELLAAAFSLGGCHENAATEFFKAMQHFARGRQYDDALRCLARARACHPANEASGQIIDAIVDAAQLCSLNTQYAISGVFYAAVADICVQADDAATAAKFRARADECFRWADLCEADARDEDAIAVAIDKAIRRHRDALASSGFDSGTTTVFMDDMCDPISAMAFDAGEGERWCLLLRGEHQGKRTYDLITVETAKQLESIGTHPLTREALHRSDILRGTAALDLLVDAEPRPMS</sequence>
<organism evidence="1 2">
    <name type="scientific">Pandoraea iniqua</name>
    <dbReference type="NCBI Taxonomy" id="2508288"/>
    <lineage>
        <taxon>Bacteria</taxon>
        <taxon>Pseudomonadati</taxon>
        <taxon>Pseudomonadota</taxon>
        <taxon>Betaproteobacteria</taxon>
        <taxon>Burkholderiales</taxon>
        <taxon>Burkholderiaceae</taxon>
        <taxon>Pandoraea</taxon>
    </lineage>
</organism>
<dbReference type="Proteomes" id="UP000333828">
    <property type="component" value="Unassembled WGS sequence"/>
</dbReference>
<evidence type="ECO:0000313" key="2">
    <source>
        <dbReference type="Proteomes" id="UP000333828"/>
    </source>
</evidence>
<proteinExistence type="predicted"/>
<keyword evidence="2" id="KW-1185">Reference proteome</keyword>
<evidence type="ECO:0000313" key="1">
    <source>
        <dbReference type="EMBL" id="VVE57385.1"/>
    </source>
</evidence>
<name>A0A5E4ZAE5_9BURK</name>
<dbReference type="AlphaFoldDB" id="A0A5E4ZAE5"/>
<dbReference type="RefSeq" id="WP_150686500.1">
    <property type="nucleotide sequence ID" value="NZ_CABPSI010000007.1"/>
</dbReference>
<gene>
    <name evidence="1" type="ORF">PIN31115_05177</name>
</gene>
<accession>A0A5E4ZAE5</accession>
<protein>
    <submittedName>
        <fullName evidence="1">Uncharacterized protein</fullName>
    </submittedName>
</protein>
<reference evidence="1 2" key="1">
    <citation type="submission" date="2019-08" db="EMBL/GenBank/DDBJ databases">
        <authorList>
            <person name="Peeters C."/>
        </authorList>
    </citation>
    <scope>NUCLEOTIDE SEQUENCE [LARGE SCALE GENOMIC DNA]</scope>
    <source>
        <strain evidence="1 2">LMG 31115</strain>
    </source>
</reference>
<dbReference type="EMBL" id="CABPSI010000007">
    <property type="protein sequence ID" value="VVE57385.1"/>
    <property type="molecule type" value="Genomic_DNA"/>
</dbReference>